<dbReference type="EMBL" id="QEKW01000003">
    <property type="protein sequence ID" value="PVZ11858.1"/>
    <property type="molecule type" value="Genomic_DNA"/>
</dbReference>
<dbReference type="OrthoDB" id="6021932at2"/>
<accession>A0A2U1FI66</accession>
<feature type="region of interest" description="Disordered" evidence="1">
    <location>
        <begin position="1"/>
        <end position="57"/>
    </location>
</feature>
<comment type="caution">
    <text evidence="2">The sequence shown here is derived from an EMBL/GenBank/DDBJ whole genome shotgun (WGS) entry which is preliminary data.</text>
</comment>
<proteinExistence type="predicted"/>
<protein>
    <submittedName>
        <fullName evidence="2">Uncharacterized protein</fullName>
    </submittedName>
</protein>
<feature type="compositionally biased region" description="Low complexity" evidence="1">
    <location>
        <begin position="242"/>
        <end position="252"/>
    </location>
</feature>
<reference evidence="2 3" key="1">
    <citation type="submission" date="2018-04" db="EMBL/GenBank/DDBJ databases">
        <title>Genomic Encyclopedia of Type Strains, Phase IV (KMG-IV): sequencing the most valuable type-strain genomes for metagenomic binning, comparative biology and taxonomic classification.</title>
        <authorList>
            <person name="Goeker M."/>
        </authorList>
    </citation>
    <scope>NUCLEOTIDE SEQUENCE [LARGE SCALE GENOMIC DNA]</scope>
    <source>
        <strain evidence="2 3">DSM 45771</strain>
    </source>
</reference>
<evidence type="ECO:0000256" key="1">
    <source>
        <dbReference type="SAM" id="MobiDB-lite"/>
    </source>
</evidence>
<evidence type="ECO:0000313" key="3">
    <source>
        <dbReference type="Proteomes" id="UP000245639"/>
    </source>
</evidence>
<dbReference type="AlphaFoldDB" id="A0A2U1FI66"/>
<keyword evidence="3" id="KW-1185">Reference proteome</keyword>
<feature type="compositionally biased region" description="Basic and acidic residues" evidence="1">
    <location>
        <begin position="45"/>
        <end position="56"/>
    </location>
</feature>
<organism evidence="2 3">
    <name type="scientific">Actinomycetospora cinnamomea</name>
    <dbReference type="NCBI Taxonomy" id="663609"/>
    <lineage>
        <taxon>Bacteria</taxon>
        <taxon>Bacillati</taxon>
        <taxon>Actinomycetota</taxon>
        <taxon>Actinomycetes</taxon>
        <taxon>Pseudonocardiales</taxon>
        <taxon>Pseudonocardiaceae</taxon>
        <taxon>Actinomycetospora</taxon>
    </lineage>
</organism>
<sequence length="351" mass="37037">MKVEVTMSEDTIPHEQTDGRVPTQRELEPEQDSQDAGRRRPSVARGEDQGEGRDNAAPDVYLHVPVLEVDEIDLEVEDLRAHVSLQAEVLDLVKLNVGVDASLGRVHLGIRGVKAQATLKVRLDNVAGIVDRVLDTIDRNPQILEHVTRGLGQATQELGSGAGRAVEQVGQGASDAVSEVGSGAATAAGELGRGAGEAVSDLGAGASGAVSRVGEGAGQAVSEVAEGASEAVSDVGQGAGDTVSEVGGTVSEVGDRASEEAEAKPHDDTQAKSDMDSQADSDRADAPDQERSPVRRTRAGRKRAEERSPAGEQREPRGRQTRRQEPKERPTRQQEPDDWGAAGRRRTGETK</sequence>
<feature type="compositionally biased region" description="Basic and acidic residues" evidence="1">
    <location>
        <begin position="302"/>
        <end position="335"/>
    </location>
</feature>
<feature type="region of interest" description="Disordered" evidence="1">
    <location>
        <begin position="221"/>
        <end position="351"/>
    </location>
</feature>
<name>A0A2U1FI66_9PSEU</name>
<feature type="compositionally biased region" description="Low complexity" evidence="1">
    <location>
        <begin position="221"/>
        <end position="233"/>
    </location>
</feature>
<dbReference type="Proteomes" id="UP000245639">
    <property type="component" value="Unassembled WGS sequence"/>
</dbReference>
<dbReference type="RefSeq" id="WP_133251839.1">
    <property type="nucleotide sequence ID" value="NZ_QEKW01000003.1"/>
</dbReference>
<feature type="compositionally biased region" description="Basic and acidic residues" evidence="1">
    <location>
        <begin position="11"/>
        <end position="28"/>
    </location>
</feature>
<feature type="compositionally biased region" description="Basic and acidic residues" evidence="1">
    <location>
        <begin position="253"/>
        <end position="293"/>
    </location>
</feature>
<evidence type="ECO:0000313" key="2">
    <source>
        <dbReference type="EMBL" id="PVZ11858.1"/>
    </source>
</evidence>
<gene>
    <name evidence="2" type="ORF">C8D89_103188</name>
</gene>
<dbReference type="Gene3D" id="1.20.120.20">
    <property type="entry name" value="Apolipoprotein"/>
    <property type="match status" value="1"/>
</dbReference>